<keyword evidence="3" id="KW-1185">Reference proteome</keyword>
<organism evidence="2 3">
    <name type="scientific">Cymbomonas tetramitiformis</name>
    <dbReference type="NCBI Taxonomy" id="36881"/>
    <lineage>
        <taxon>Eukaryota</taxon>
        <taxon>Viridiplantae</taxon>
        <taxon>Chlorophyta</taxon>
        <taxon>Pyramimonadophyceae</taxon>
        <taxon>Pyramimonadales</taxon>
        <taxon>Pyramimonadaceae</taxon>
        <taxon>Cymbomonas</taxon>
    </lineage>
</organism>
<feature type="region of interest" description="Disordered" evidence="1">
    <location>
        <begin position="190"/>
        <end position="274"/>
    </location>
</feature>
<comment type="caution">
    <text evidence="2">The sequence shown here is derived from an EMBL/GenBank/DDBJ whole genome shotgun (WGS) entry which is preliminary data.</text>
</comment>
<dbReference type="EMBL" id="LGRX02006545">
    <property type="protein sequence ID" value="KAK3276469.1"/>
    <property type="molecule type" value="Genomic_DNA"/>
</dbReference>
<evidence type="ECO:0000313" key="3">
    <source>
        <dbReference type="Proteomes" id="UP001190700"/>
    </source>
</evidence>
<protein>
    <submittedName>
        <fullName evidence="2">Uncharacterized protein</fullName>
    </submittedName>
</protein>
<evidence type="ECO:0000256" key="1">
    <source>
        <dbReference type="SAM" id="MobiDB-lite"/>
    </source>
</evidence>
<gene>
    <name evidence="2" type="ORF">CYMTET_15457</name>
</gene>
<sequence length="319" mass="33686">QKVPAPAPRSQKVPAPAPRSQKVRAPAPRSQKSLPTRVLTADFAGSGHPSSPGLPLTPGVNLAHSLTPGPRAQGEVFPSPPRSTQELGGILPITPGRLPVTPGGLLAVEEPGEQEEPQEPEYVIPKDLSIFKSKEKVPFRAVKAHKRMKPAERKFVFKSPKSWSTPGEVADHVMVTLSVVNALKKSMAGMLGAGEQPQGEGDSEDTDQEKSGAESGEDGESSDVDKAGKSWIKRRASKRHASPGPALSSSQSADSIQPPEKSSRKTSIWKKAGKAVGGRKRILSMLIPKVAAAEPSDASKSIPENEVATGMESASVPHF</sequence>
<proteinExistence type="predicted"/>
<feature type="region of interest" description="Disordered" evidence="1">
    <location>
        <begin position="1"/>
        <end position="105"/>
    </location>
</feature>
<evidence type="ECO:0000313" key="2">
    <source>
        <dbReference type="EMBL" id="KAK3276469.1"/>
    </source>
</evidence>
<feature type="compositionally biased region" description="Basic residues" evidence="1">
    <location>
        <begin position="231"/>
        <end position="241"/>
    </location>
</feature>
<dbReference type="AlphaFoldDB" id="A0AAE0L998"/>
<dbReference type="Proteomes" id="UP001190700">
    <property type="component" value="Unassembled WGS sequence"/>
</dbReference>
<feature type="non-terminal residue" evidence="2">
    <location>
        <position position="1"/>
    </location>
</feature>
<feature type="region of interest" description="Disordered" evidence="1">
    <location>
        <begin position="291"/>
        <end position="319"/>
    </location>
</feature>
<name>A0AAE0L998_9CHLO</name>
<accession>A0AAE0L998</accession>
<reference evidence="2 3" key="1">
    <citation type="journal article" date="2015" name="Genome Biol. Evol.">
        <title>Comparative Genomics of a Bacterivorous Green Alga Reveals Evolutionary Causalities and Consequences of Phago-Mixotrophic Mode of Nutrition.</title>
        <authorList>
            <person name="Burns J.A."/>
            <person name="Paasch A."/>
            <person name="Narechania A."/>
            <person name="Kim E."/>
        </authorList>
    </citation>
    <scope>NUCLEOTIDE SEQUENCE [LARGE SCALE GENOMIC DNA]</scope>
    <source>
        <strain evidence="2 3">PLY_AMNH</strain>
    </source>
</reference>